<sequence>MARSRKKCICDLCSCGIHHCPHVSTKIFKEAEEPSHISEYQESYLLHPSFKPRESFKPKLSYHKKPDPMESLSTTRDDYGLHKILPVKLKPPDKYLPSGKTMDLISTYQESYYSHGRIRVAPVKPQENRMFSDEKMELVPSYKEDYLPWKQPRREMIRPANAYRPSSAKFDDKTTTQDDFHYKGPVTTVNCKPQYVSKPSDTPLEDTTSYKMTYKVHPLKKRFVPELEKYKASGIPFDDITTHKDTYQGLVGESAKLIKPKPTIHFSDDPFAKCSEFKEKYQAWPTPPPYLKPHVKYIPPVEKMMFLTTTQSQFACPRGVASKPFRPVMQSKMSSPFESISTTKDDFKHWSIKKMEPIKPVGELTIGRGPMENVTTTQAHYISHPLVSIKNCKPPLSSVRSQVPLATETTYTSSYTPKKLIKCLASYPKPPGYVFEEIDVAGHKIYRPISDHQVSSKCKETKKINRLDHLCQSKTPEAV</sequence>
<organism evidence="2 3">
    <name type="scientific">Ornithorhynchus anatinus</name>
    <name type="common">Duckbill platypus</name>
    <dbReference type="NCBI Taxonomy" id="9258"/>
    <lineage>
        <taxon>Eukaryota</taxon>
        <taxon>Metazoa</taxon>
        <taxon>Chordata</taxon>
        <taxon>Craniata</taxon>
        <taxon>Vertebrata</taxon>
        <taxon>Euteleostomi</taxon>
        <taxon>Mammalia</taxon>
        <taxon>Monotremata</taxon>
        <taxon>Ornithorhynchidae</taxon>
        <taxon>Ornithorhynchus</taxon>
    </lineage>
</organism>
<dbReference type="Ensembl" id="ENSOANT00000032562.3">
    <property type="protein sequence ID" value="ENSOANP00000028766.3"/>
    <property type="gene ID" value="ENSOANG00000022528.3"/>
</dbReference>
<keyword evidence="3" id="KW-1185">Reference proteome</keyword>
<dbReference type="FunCoup" id="F6RIZ7">
    <property type="interactions" value="82"/>
</dbReference>
<dbReference type="KEGG" id="oaa:103164777"/>
<dbReference type="AlphaFoldDB" id="F6RIZ7"/>
<dbReference type="GeneTree" id="ENSGT00390000007252"/>
<reference evidence="2" key="3">
    <citation type="submission" date="2025-09" db="UniProtKB">
        <authorList>
            <consortium name="Ensembl"/>
        </authorList>
    </citation>
    <scope>IDENTIFICATION</scope>
    <source>
        <strain evidence="2">Glennie</strain>
    </source>
</reference>
<evidence type="ECO:0000313" key="3">
    <source>
        <dbReference type="Proteomes" id="UP000002279"/>
    </source>
</evidence>
<dbReference type="GO" id="GO:0036126">
    <property type="term" value="C:sperm flagellum"/>
    <property type="evidence" value="ECO:0000318"/>
    <property type="project" value="GO_Central"/>
</dbReference>
<dbReference type="STRING" id="9258.ENSOANP00000028766"/>
<dbReference type="GO" id="GO:0036064">
    <property type="term" value="C:ciliary basal body"/>
    <property type="evidence" value="ECO:0000318"/>
    <property type="project" value="GO_Central"/>
</dbReference>
<dbReference type="OMA" id="KQPVPME"/>
<reference evidence="2 3" key="1">
    <citation type="journal article" date="2008" name="Nature">
        <title>Genome analysis of the platypus reveals unique signatures of evolution.</title>
        <authorList>
            <person name="Warren W.C."/>
            <person name="Hillier L.W."/>
            <person name="Marshall Graves J.A."/>
            <person name="Birney E."/>
            <person name="Ponting C.P."/>
            <person name="Grutzner F."/>
            <person name="Belov K."/>
            <person name="Miller W."/>
            <person name="Clarke L."/>
            <person name="Chinwalla A.T."/>
            <person name="Yang S.P."/>
            <person name="Heger A."/>
            <person name="Locke D.P."/>
            <person name="Miethke P."/>
            <person name="Waters P.D."/>
            <person name="Veyrunes F."/>
            <person name="Fulton L."/>
            <person name="Fulton B."/>
            <person name="Graves T."/>
            <person name="Wallis J."/>
            <person name="Puente X.S."/>
            <person name="Lopez-Otin C."/>
            <person name="Ordonez G.R."/>
            <person name="Eichler E.E."/>
            <person name="Chen L."/>
            <person name="Cheng Z."/>
            <person name="Deakin J.E."/>
            <person name="Alsop A."/>
            <person name="Thompson K."/>
            <person name="Kirby P."/>
            <person name="Papenfuss A.T."/>
            <person name="Wakefield M.J."/>
            <person name="Olender T."/>
            <person name="Lancet D."/>
            <person name="Huttley G.A."/>
            <person name="Smit A.F."/>
            <person name="Pask A."/>
            <person name="Temple-Smith P."/>
            <person name="Batzer M.A."/>
            <person name="Walker J.A."/>
            <person name="Konkel M.K."/>
            <person name="Harris R.S."/>
            <person name="Whittington C.M."/>
            <person name="Wong E.S."/>
            <person name="Gemmell N.J."/>
            <person name="Buschiazzo E."/>
            <person name="Vargas Jentzsch I.M."/>
            <person name="Merkel A."/>
            <person name="Schmitz J."/>
            <person name="Zemann A."/>
            <person name="Churakov G."/>
            <person name="Kriegs J.O."/>
            <person name="Brosius J."/>
            <person name="Murchison E.P."/>
            <person name="Sachidanandam R."/>
            <person name="Smith C."/>
            <person name="Hannon G.J."/>
            <person name="Tsend-Ayush E."/>
            <person name="McMillan D."/>
            <person name="Attenborough R."/>
            <person name="Rens W."/>
            <person name="Ferguson-Smith M."/>
            <person name="Lefevre C.M."/>
            <person name="Sharp J.A."/>
            <person name="Nicholas K.R."/>
            <person name="Ray D.A."/>
            <person name="Kube M."/>
            <person name="Reinhardt R."/>
            <person name="Pringle T.H."/>
            <person name="Taylor J."/>
            <person name="Jones R.C."/>
            <person name="Nixon B."/>
            <person name="Dacheux J.L."/>
            <person name="Niwa H."/>
            <person name="Sekita Y."/>
            <person name="Huang X."/>
            <person name="Stark A."/>
            <person name="Kheradpour P."/>
            <person name="Kellis M."/>
            <person name="Flicek P."/>
            <person name="Chen Y."/>
            <person name="Webber C."/>
            <person name="Hardison R."/>
            <person name="Nelson J."/>
            <person name="Hallsworth-Pepin K."/>
            <person name="Delehaunty K."/>
            <person name="Markovic C."/>
            <person name="Minx P."/>
            <person name="Feng Y."/>
            <person name="Kremitzki C."/>
            <person name="Mitreva M."/>
            <person name="Glasscock J."/>
            <person name="Wylie T."/>
            <person name="Wohldmann P."/>
            <person name="Thiru P."/>
            <person name="Nhan M.N."/>
            <person name="Pohl C.S."/>
            <person name="Smith S.M."/>
            <person name="Hou S."/>
            <person name="Nefedov M."/>
            <person name="de Jong P.J."/>
            <person name="Renfree M.B."/>
            <person name="Mardis E.R."/>
            <person name="Wilson R.K."/>
        </authorList>
    </citation>
    <scope>NUCLEOTIDE SEQUENCE [LARGE SCALE GENOMIC DNA]</scope>
    <source>
        <strain evidence="2 3">Glennie</strain>
    </source>
</reference>
<accession>F6RIZ7</accession>
<dbReference type="GO" id="GO:0005856">
    <property type="term" value="C:cytoskeleton"/>
    <property type="evidence" value="ECO:0000318"/>
    <property type="project" value="GO_Central"/>
</dbReference>
<dbReference type="RefSeq" id="XP_028910762.1">
    <property type="nucleotide sequence ID" value="XM_029054929.2"/>
</dbReference>
<protein>
    <submittedName>
        <fullName evidence="2">Stabilizer of axonemal microtubules 1</fullName>
    </submittedName>
</protein>
<dbReference type="CTD" id="158297"/>
<dbReference type="Bgee" id="ENSOANG00000022528">
    <property type="expression patterns" value="Expressed in testis"/>
</dbReference>
<dbReference type="GO" id="GO:0008017">
    <property type="term" value="F:microtubule binding"/>
    <property type="evidence" value="ECO:0000318"/>
    <property type="project" value="GO_Central"/>
</dbReference>
<dbReference type="OrthoDB" id="365640at2759"/>
<name>F6RIZ7_ORNAN</name>
<comment type="similarity">
    <text evidence="1">Belongs to the FAM154 family.</text>
</comment>
<dbReference type="GO" id="GO:0005814">
    <property type="term" value="C:centriole"/>
    <property type="evidence" value="ECO:0000318"/>
    <property type="project" value="GO_Central"/>
</dbReference>
<gene>
    <name evidence="2" type="primary">SAXO1</name>
</gene>
<dbReference type="Pfam" id="PF05217">
    <property type="entry name" value="SAXO1-2"/>
    <property type="match status" value="1"/>
</dbReference>
<dbReference type="HOGENOM" id="CLU_1726543_0_0_1"/>
<dbReference type="eggNOG" id="ENOG502QWHB">
    <property type="taxonomic scope" value="Eukaryota"/>
</dbReference>
<dbReference type="PANTHER" id="PTHR31516:SF9">
    <property type="entry name" value="STABILIZER OF AXONEMAL MICROTUBULES 1"/>
    <property type="match status" value="1"/>
</dbReference>
<evidence type="ECO:0000313" key="2">
    <source>
        <dbReference type="Ensembl" id="ENSOANP00000028766.3"/>
    </source>
</evidence>
<evidence type="ECO:0000256" key="1">
    <source>
        <dbReference type="ARBA" id="ARBA00008738"/>
    </source>
</evidence>
<reference evidence="2" key="2">
    <citation type="submission" date="2025-08" db="UniProtKB">
        <authorList>
            <consortium name="Ensembl"/>
        </authorList>
    </citation>
    <scope>IDENTIFICATION</scope>
    <source>
        <strain evidence="2">Glennie</strain>
    </source>
</reference>
<dbReference type="PANTHER" id="PTHR31516">
    <property type="entry name" value="STABILIZER OF AXONEMAL MICROTUBULES 2"/>
    <property type="match status" value="1"/>
</dbReference>
<dbReference type="GO" id="GO:0005879">
    <property type="term" value="C:axonemal microtubule"/>
    <property type="evidence" value="ECO:0000318"/>
    <property type="project" value="GO_Central"/>
</dbReference>
<proteinExistence type="inferred from homology"/>
<dbReference type="GeneID" id="103164777"/>
<dbReference type="Proteomes" id="UP000002279">
    <property type="component" value="Chromosome X5"/>
</dbReference>
<dbReference type="InParanoid" id="F6RIZ7"/>
<dbReference type="InterPro" id="IPR033336">
    <property type="entry name" value="SAXO1/2"/>
</dbReference>